<accession>A0A1H4BCN6</accession>
<keyword evidence="3" id="KW-1185">Reference proteome</keyword>
<organism evidence="2 3">
    <name type="scientific">Desulfuromusa kysingii</name>
    <dbReference type="NCBI Taxonomy" id="37625"/>
    <lineage>
        <taxon>Bacteria</taxon>
        <taxon>Pseudomonadati</taxon>
        <taxon>Thermodesulfobacteriota</taxon>
        <taxon>Desulfuromonadia</taxon>
        <taxon>Desulfuromonadales</taxon>
        <taxon>Geopsychrobacteraceae</taxon>
        <taxon>Desulfuromusa</taxon>
    </lineage>
</organism>
<evidence type="ECO:0000313" key="2">
    <source>
        <dbReference type="EMBL" id="SEA45814.1"/>
    </source>
</evidence>
<sequence>MLVIMRRDATEKNLEQVKNFLVEEDCDFHQSTGVDRIILGVVGKTKNIEAQRLKQISGVLDIYRIPDEN</sequence>
<dbReference type="Gene3D" id="3.30.70.1140">
    <property type="entry name" value="Phospho-2-dehydro-3-deoxyheptonate aldolase, domain 1"/>
    <property type="match status" value="1"/>
</dbReference>
<protein>
    <submittedName>
        <fullName evidence="2">3-deoxy-7-phosphoheptulonate synthase</fullName>
    </submittedName>
</protein>
<name>A0A1H4BCN6_9BACT</name>
<dbReference type="Pfam" id="PF18152">
    <property type="entry name" value="DAHP_snth_FXD"/>
    <property type="match status" value="1"/>
</dbReference>
<gene>
    <name evidence="2" type="ORF">SAMN05660420_02134</name>
</gene>
<dbReference type="InterPro" id="IPR041071">
    <property type="entry name" value="DAHP_snth_FXD"/>
</dbReference>
<evidence type="ECO:0000259" key="1">
    <source>
        <dbReference type="Pfam" id="PF18152"/>
    </source>
</evidence>
<dbReference type="AlphaFoldDB" id="A0A1H4BCN6"/>
<proteinExistence type="predicted"/>
<feature type="domain" description="DAHP synthase ferredoxin-like" evidence="1">
    <location>
        <begin position="1"/>
        <end position="65"/>
    </location>
</feature>
<dbReference type="RefSeq" id="WP_092348005.1">
    <property type="nucleotide sequence ID" value="NZ_FNQN01000006.1"/>
</dbReference>
<dbReference type="EMBL" id="FNQN01000006">
    <property type="protein sequence ID" value="SEA45814.1"/>
    <property type="molecule type" value="Genomic_DNA"/>
</dbReference>
<dbReference type="STRING" id="37625.SAMN05660420_02134"/>
<reference evidence="2 3" key="1">
    <citation type="submission" date="2016-10" db="EMBL/GenBank/DDBJ databases">
        <authorList>
            <person name="de Groot N.N."/>
        </authorList>
    </citation>
    <scope>NUCLEOTIDE SEQUENCE [LARGE SCALE GENOMIC DNA]</scope>
    <source>
        <strain evidence="2 3">DSM 7343</strain>
    </source>
</reference>
<evidence type="ECO:0000313" key="3">
    <source>
        <dbReference type="Proteomes" id="UP000199409"/>
    </source>
</evidence>
<dbReference type="OrthoDB" id="5397816at2"/>
<dbReference type="Proteomes" id="UP000199409">
    <property type="component" value="Unassembled WGS sequence"/>
</dbReference>